<accession>A0ABU1GZ69</accession>
<feature type="transmembrane region" description="Helical" evidence="1">
    <location>
        <begin position="118"/>
        <end position="136"/>
    </location>
</feature>
<organism evidence="2 3">
    <name type="scientific">Larsenimonas suaedae</name>
    <dbReference type="NCBI Taxonomy" id="1851019"/>
    <lineage>
        <taxon>Bacteria</taxon>
        <taxon>Pseudomonadati</taxon>
        <taxon>Pseudomonadota</taxon>
        <taxon>Gammaproteobacteria</taxon>
        <taxon>Oceanospirillales</taxon>
        <taxon>Halomonadaceae</taxon>
        <taxon>Larsenimonas</taxon>
    </lineage>
</organism>
<feature type="transmembrane region" description="Helical" evidence="1">
    <location>
        <begin position="38"/>
        <end position="63"/>
    </location>
</feature>
<proteinExistence type="predicted"/>
<keyword evidence="1" id="KW-0472">Membrane</keyword>
<name>A0ABU1GZ69_9GAMM</name>
<keyword evidence="1" id="KW-1133">Transmembrane helix</keyword>
<dbReference type="EMBL" id="JARWAO010000011">
    <property type="protein sequence ID" value="MDR5897344.1"/>
    <property type="molecule type" value="Genomic_DNA"/>
</dbReference>
<sequence length="159" mass="18364">MALDKISLIKLTAAAAGSAALAYYIQPLIHQNKGASDVLVNVFSILAGFLVAVMTIMSEPIIYRKRNWRYNKLTKGNYRKSLIRHKDLFHAYLITLVLIFSSRLVNENDAPCLKLWSEYFYIFFACISFFFSIGLPDRLISKQLERFDEQIEEKKNSKE</sequence>
<reference evidence="2 3" key="1">
    <citation type="submission" date="2023-04" db="EMBL/GenBank/DDBJ databases">
        <title>A long-awaited taxogenomic arrangement of the family Halomonadaceae.</title>
        <authorList>
            <person name="De La Haba R."/>
            <person name="Chuvochina M."/>
            <person name="Wittouck S."/>
            <person name="Arahal D.R."/>
            <person name="Sanchez-Porro C."/>
            <person name="Hugenholtz P."/>
            <person name="Ventosa A."/>
        </authorList>
    </citation>
    <scope>NUCLEOTIDE SEQUENCE [LARGE SCALE GENOMIC DNA]</scope>
    <source>
        <strain evidence="2 3">DSM 22428</strain>
    </source>
</reference>
<feature type="transmembrane region" description="Helical" evidence="1">
    <location>
        <begin position="88"/>
        <end position="106"/>
    </location>
</feature>
<protein>
    <submittedName>
        <fullName evidence="2">Uncharacterized protein</fullName>
    </submittedName>
</protein>
<keyword evidence="3" id="KW-1185">Reference proteome</keyword>
<evidence type="ECO:0000256" key="1">
    <source>
        <dbReference type="SAM" id="Phobius"/>
    </source>
</evidence>
<gene>
    <name evidence="2" type="ORF">QC825_14830</name>
</gene>
<comment type="caution">
    <text evidence="2">The sequence shown here is derived from an EMBL/GenBank/DDBJ whole genome shotgun (WGS) entry which is preliminary data.</text>
</comment>
<keyword evidence="1" id="KW-0812">Transmembrane</keyword>
<dbReference type="Proteomes" id="UP001269375">
    <property type="component" value="Unassembled WGS sequence"/>
</dbReference>
<evidence type="ECO:0000313" key="2">
    <source>
        <dbReference type="EMBL" id="MDR5897344.1"/>
    </source>
</evidence>
<dbReference type="RefSeq" id="WP_251594986.1">
    <property type="nucleotide sequence ID" value="NZ_JAMLJI010000004.1"/>
</dbReference>
<evidence type="ECO:0000313" key="3">
    <source>
        <dbReference type="Proteomes" id="UP001269375"/>
    </source>
</evidence>